<proteinExistence type="predicted"/>
<evidence type="ECO:0000313" key="2">
    <source>
        <dbReference type="EMBL" id="OGK59336.1"/>
    </source>
</evidence>
<dbReference type="InterPro" id="IPR051162">
    <property type="entry name" value="T4SS_component"/>
</dbReference>
<organism evidence="2 3">
    <name type="scientific">Candidatus Roizmanbacteria bacterium RIFCSPLOWO2_02_FULL_43_10</name>
    <dbReference type="NCBI Taxonomy" id="1802078"/>
    <lineage>
        <taxon>Bacteria</taxon>
        <taxon>Candidatus Roizmaniibacteriota</taxon>
    </lineage>
</organism>
<reference evidence="2 3" key="1">
    <citation type="journal article" date="2016" name="Nat. Commun.">
        <title>Thousands of microbial genomes shed light on interconnected biogeochemical processes in an aquifer system.</title>
        <authorList>
            <person name="Anantharaman K."/>
            <person name="Brown C.T."/>
            <person name="Hug L.A."/>
            <person name="Sharon I."/>
            <person name="Castelle C.J."/>
            <person name="Probst A.J."/>
            <person name="Thomas B.C."/>
            <person name="Singh A."/>
            <person name="Wilkins M.J."/>
            <person name="Karaoz U."/>
            <person name="Brodie E.L."/>
            <person name="Williams K.H."/>
            <person name="Hubbard S.S."/>
            <person name="Banfield J.F."/>
        </authorList>
    </citation>
    <scope>NUCLEOTIDE SEQUENCE [LARGE SCALE GENOMIC DNA]</scope>
</reference>
<sequence length="719" mass="83053">MKNTKVRKPNGKMVKQATGLMPALFNFQMSRRLQDDVERLSLSKEKHAFELKKVLREYELYEKKNKGLQDIEKHFFNGEPKLHQNELTLALREEIKRLMNIISSQQEVIAQAPFVHNQLPDVRKPKLSKSRNPIKLLRQYLEYKKEVKEYEETIGESRKSEFHFVIDKDTDGITVERDGTKAYKSEYLKEQSSHLQVGEKLRRFYYLADIPAYLSPYVFFRLLTSSLPFTLSVFLEPTPSGELLKKARQRLSVLEMQQNDRLKAGKLRDQQTDKNIEEVMSFIDELVHEAEKGVLYSLYLQLEAEDEQKLAHLHKELQNITGAMDITFNQYTFGHKKAFKNFLPFNIDHVKENRILQSTAASYLMPFVSKQLSDPEGIFMGVNAYNNSLVFIDPFTSRNNNINIFGVSGSGKSVTSKTFMNRLYMRGIQIIVIDPEGEYVNLAKSLGGEVISFSRENGINPFYINSSQENDILDHISTLKTFFKFFIPTHHYDGALLDEVLIKLYDSGAPTFENLLELLGDSPMQKDLSVLSAGSLRGVFNSTRRLELDNDIIVLDLHDLKKDEKRDPAIYLLTSLIWNLVNKNNDKRRMLFIDEAHKLLVDPEVAVFYRELVKQARKRNVGVVSITQDVEDFLHNEYGKAIITNSETKILLKQSYATLEQIGTIYPMTDEEKQQLGHLEIGEVVLFREGEHIRLNILVLPHEQPLVFTSHTESHEETS</sequence>
<dbReference type="SMART" id="SM00382">
    <property type="entry name" value="AAA"/>
    <property type="match status" value="1"/>
</dbReference>
<dbReference type="Pfam" id="PF01935">
    <property type="entry name" value="DUF87"/>
    <property type="match status" value="1"/>
</dbReference>
<dbReference type="AlphaFoldDB" id="A0A1F7JUQ7"/>
<comment type="caution">
    <text evidence="2">The sequence shown here is derived from an EMBL/GenBank/DDBJ whole genome shotgun (WGS) entry which is preliminary data.</text>
</comment>
<gene>
    <name evidence="2" type="ORF">A3I56_02495</name>
</gene>
<dbReference type="Pfam" id="PF19044">
    <property type="entry name" value="P-loop_TraG"/>
    <property type="match status" value="1"/>
</dbReference>
<dbReference type="InterPro" id="IPR027417">
    <property type="entry name" value="P-loop_NTPase"/>
</dbReference>
<dbReference type="Gene3D" id="1.10.8.730">
    <property type="match status" value="1"/>
</dbReference>
<dbReference type="CDD" id="cd01127">
    <property type="entry name" value="TrwB_TraG_TraD_VirD4"/>
    <property type="match status" value="1"/>
</dbReference>
<protein>
    <recommendedName>
        <fullName evidence="1">AAA+ ATPase domain-containing protein</fullName>
    </recommendedName>
</protein>
<feature type="domain" description="AAA+ ATPase" evidence="1">
    <location>
        <begin position="398"/>
        <end position="647"/>
    </location>
</feature>
<evidence type="ECO:0000313" key="3">
    <source>
        <dbReference type="Proteomes" id="UP000176269"/>
    </source>
</evidence>
<dbReference type="SUPFAM" id="SSF52540">
    <property type="entry name" value="P-loop containing nucleoside triphosphate hydrolases"/>
    <property type="match status" value="1"/>
</dbReference>
<dbReference type="InterPro" id="IPR003593">
    <property type="entry name" value="AAA+_ATPase"/>
</dbReference>
<dbReference type="PANTHER" id="PTHR30121">
    <property type="entry name" value="UNCHARACTERIZED PROTEIN YJGR-RELATED"/>
    <property type="match status" value="1"/>
</dbReference>
<accession>A0A1F7JUQ7</accession>
<dbReference type="InterPro" id="IPR043964">
    <property type="entry name" value="P-loop_TraG"/>
</dbReference>
<dbReference type="EMBL" id="MGBC01000046">
    <property type="protein sequence ID" value="OGK59336.1"/>
    <property type="molecule type" value="Genomic_DNA"/>
</dbReference>
<dbReference type="PANTHER" id="PTHR30121:SF6">
    <property type="entry name" value="SLR6007 PROTEIN"/>
    <property type="match status" value="1"/>
</dbReference>
<evidence type="ECO:0000259" key="1">
    <source>
        <dbReference type="SMART" id="SM00382"/>
    </source>
</evidence>
<dbReference type="Proteomes" id="UP000176269">
    <property type="component" value="Unassembled WGS sequence"/>
</dbReference>
<dbReference type="InterPro" id="IPR002789">
    <property type="entry name" value="HerA_central"/>
</dbReference>
<name>A0A1F7JUQ7_9BACT</name>
<dbReference type="Gene3D" id="3.40.50.300">
    <property type="entry name" value="P-loop containing nucleotide triphosphate hydrolases"/>
    <property type="match status" value="1"/>
</dbReference>